<sequence length="82" mass="8825">MRCTAHLTGRRRPCGFPTMHPCHARHDAPSGALCSSACPTRAAPHRRARSPRSPCAGCGPIWAYSTPRPSSVWTPRCRGTGS</sequence>
<accession>A0ABV5FTG5</accession>
<evidence type="ECO:0000313" key="1">
    <source>
        <dbReference type="EMBL" id="MFB9069982.1"/>
    </source>
</evidence>
<organism evidence="1 2">
    <name type="scientific">Citricoccus parietis</name>
    <dbReference type="NCBI Taxonomy" id="592307"/>
    <lineage>
        <taxon>Bacteria</taxon>
        <taxon>Bacillati</taxon>
        <taxon>Actinomycetota</taxon>
        <taxon>Actinomycetes</taxon>
        <taxon>Micrococcales</taxon>
        <taxon>Micrococcaceae</taxon>
        <taxon>Citricoccus</taxon>
    </lineage>
</organism>
<evidence type="ECO:0000313" key="2">
    <source>
        <dbReference type="Proteomes" id="UP001589575"/>
    </source>
</evidence>
<gene>
    <name evidence="1" type="ORF">ACFFX0_01725</name>
</gene>
<dbReference type="EMBL" id="JBHMFI010000001">
    <property type="protein sequence ID" value="MFB9069982.1"/>
    <property type="molecule type" value="Genomic_DNA"/>
</dbReference>
<name>A0ABV5FTG5_9MICC</name>
<reference evidence="1 2" key="1">
    <citation type="submission" date="2024-09" db="EMBL/GenBank/DDBJ databases">
        <authorList>
            <person name="Sun Q."/>
            <person name="Mori K."/>
        </authorList>
    </citation>
    <scope>NUCLEOTIDE SEQUENCE [LARGE SCALE GENOMIC DNA]</scope>
    <source>
        <strain evidence="1 2">CCM 7609</strain>
    </source>
</reference>
<proteinExistence type="predicted"/>
<protein>
    <submittedName>
        <fullName evidence="1">Uncharacterized protein</fullName>
    </submittedName>
</protein>
<dbReference type="Proteomes" id="UP001589575">
    <property type="component" value="Unassembled WGS sequence"/>
</dbReference>
<comment type="caution">
    <text evidence="1">The sequence shown here is derived from an EMBL/GenBank/DDBJ whole genome shotgun (WGS) entry which is preliminary data.</text>
</comment>
<keyword evidence="2" id="KW-1185">Reference proteome</keyword>